<protein>
    <recommendedName>
        <fullName evidence="6 10">Riboflavin synthase</fullName>
        <ecNumber evidence="5 10">2.5.1.9</ecNumber>
    </recommendedName>
</protein>
<name>A0A4R1K9Y0_9BACT</name>
<reference evidence="13 14" key="1">
    <citation type="submission" date="2019-03" db="EMBL/GenBank/DDBJ databases">
        <title>Genomic Encyclopedia of Type Strains, Phase IV (KMG-IV): sequencing the most valuable type-strain genomes for metagenomic binning, comparative biology and taxonomic classification.</title>
        <authorList>
            <person name="Goeker M."/>
        </authorList>
    </citation>
    <scope>NUCLEOTIDE SEQUENCE [LARGE SCALE GENOMIC DNA]</scope>
    <source>
        <strain evidence="13 14">DSM 24984</strain>
    </source>
</reference>
<evidence type="ECO:0000313" key="13">
    <source>
        <dbReference type="EMBL" id="TCK60837.1"/>
    </source>
</evidence>
<dbReference type="NCBIfam" id="NF006767">
    <property type="entry name" value="PRK09289.1"/>
    <property type="match status" value="1"/>
</dbReference>
<dbReference type="GO" id="GO:0009231">
    <property type="term" value="P:riboflavin biosynthetic process"/>
    <property type="evidence" value="ECO:0007669"/>
    <property type="project" value="UniProtKB-KW"/>
</dbReference>
<keyword evidence="14" id="KW-1185">Reference proteome</keyword>
<dbReference type="InterPro" id="IPR026017">
    <property type="entry name" value="Lumazine-bd_dom"/>
</dbReference>
<sequence>MFTGIIEETGKIVSVERRGDFAVITVGCKKVLEGTVIGDSIAVNGTCLTVTSLTGDTFRADISYETLKKSSFASASGGSKVNLERALTLTTRLGGHIVSGHVDAVGTIEKLEKKSSAYILTVRYPQDIDRYIAEKGSICVDGISLTTARVGGLTFDVAVIPHTYENTSLADKRQGSQVNLEVDAIARYLEKLLKKEKDAANFLNDLNDLMG</sequence>
<dbReference type="AlphaFoldDB" id="A0A4R1K9Y0"/>
<evidence type="ECO:0000256" key="7">
    <source>
        <dbReference type="ARBA" id="ARBA00022619"/>
    </source>
</evidence>
<organism evidence="13 14">
    <name type="scientific">Seleniivibrio woodruffii</name>
    <dbReference type="NCBI Taxonomy" id="1078050"/>
    <lineage>
        <taxon>Bacteria</taxon>
        <taxon>Pseudomonadati</taxon>
        <taxon>Deferribacterota</taxon>
        <taxon>Deferribacteres</taxon>
        <taxon>Deferribacterales</taxon>
        <taxon>Geovibrionaceae</taxon>
        <taxon>Seleniivibrio</taxon>
    </lineage>
</organism>
<evidence type="ECO:0000256" key="5">
    <source>
        <dbReference type="ARBA" id="ARBA00012827"/>
    </source>
</evidence>
<evidence type="ECO:0000313" key="14">
    <source>
        <dbReference type="Proteomes" id="UP000294614"/>
    </source>
</evidence>
<evidence type="ECO:0000256" key="6">
    <source>
        <dbReference type="ARBA" id="ARBA00013950"/>
    </source>
</evidence>
<dbReference type="RefSeq" id="WP_132873701.1">
    <property type="nucleotide sequence ID" value="NZ_SMGG01000004.1"/>
</dbReference>
<comment type="catalytic activity">
    <reaction evidence="1">
        <text>2 6,7-dimethyl-8-(1-D-ribityl)lumazine + H(+) = 5-amino-6-(D-ribitylamino)uracil + riboflavin</text>
        <dbReference type="Rhea" id="RHEA:20772"/>
        <dbReference type="ChEBI" id="CHEBI:15378"/>
        <dbReference type="ChEBI" id="CHEBI:15934"/>
        <dbReference type="ChEBI" id="CHEBI:57986"/>
        <dbReference type="ChEBI" id="CHEBI:58201"/>
        <dbReference type="EC" id="2.5.1.9"/>
    </reaction>
</comment>
<dbReference type="Gene3D" id="2.40.30.20">
    <property type="match status" value="2"/>
</dbReference>
<evidence type="ECO:0000256" key="11">
    <source>
        <dbReference type="PROSITE-ProRule" id="PRU00524"/>
    </source>
</evidence>
<keyword evidence="8" id="KW-0808">Transferase</keyword>
<dbReference type="PROSITE" id="PS51177">
    <property type="entry name" value="LUMAZINE_BIND"/>
    <property type="match status" value="2"/>
</dbReference>
<comment type="function">
    <text evidence="2">Catalyzes the dismutation of two molecules of 6,7-dimethyl-8-ribityllumazine, resulting in the formation of riboflavin and 5-amino-6-(D-ribitylamino)uracil.</text>
</comment>
<keyword evidence="9" id="KW-0677">Repeat</keyword>
<dbReference type="CDD" id="cd00402">
    <property type="entry name" value="Riboflavin_synthase_like"/>
    <property type="match status" value="1"/>
</dbReference>
<dbReference type="EMBL" id="SMGG01000004">
    <property type="protein sequence ID" value="TCK60837.1"/>
    <property type="molecule type" value="Genomic_DNA"/>
</dbReference>
<dbReference type="GO" id="GO:0004746">
    <property type="term" value="F:riboflavin synthase activity"/>
    <property type="evidence" value="ECO:0007669"/>
    <property type="project" value="UniProtKB-UniRule"/>
</dbReference>
<evidence type="ECO:0000256" key="10">
    <source>
        <dbReference type="NCBIfam" id="TIGR00187"/>
    </source>
</evidence>
<evidence type="ECO:0000256" key="1">
    <source>
        <dbReference type="ARBA" id="ARBA00000968"/>
    </source>
</evidence>
<evidence type="ECO:0000256" key="3">
    <source>
        <dbReference type="ARBA" id="ARBA00004887"/>
    </source>
</evidence>
<dbReference type="Pfam" id="PF00677">
    <property type="entry name" value="Lum_binding"/>
    <property type="match status" value="2"/>
</dbReference>
<dbReference type="InterPro" id="IPR023366">
    <property type="entry name" value="ATP_synth_asu-like_sf"/>
</dbReference>
<evidence type="ECO:0000256" key="4">
    <source>
        <dbReference type="ARBA" id="ARBA00011233"/>
    </source>
</evidence>
<proteinExistence type="predicted"/>
<comment type="pathway">
    <text evidence="3">Cofactor biosynthesis; riboflavin biosynthesis; riboflavin from 2-hydroxy-3-oxobutyl phosphate and 5-amino-6-(D-ribitylamino)uracil: step 2/2.</text>
</comment>
<evidence type="ECO:0000256" key="2">
    <source>
        <dbReference type="ARBA" id="ARBA00002803"/>
    </source>
</evidence>
<dbReference type="NCBIfam" id="TIGR00187">
    <property type="entry name" value="ribE"/>
    <property type="match status" value="1"/>
</dbReference>
<dbReference type="Proteomes" id="UP000294614">
    <property type="component" value="Unassembled WGS sequence"/>
</dbReference>
<evidence type="ECO:0000256" key="8">
    <source>
        <dbReference type="ARBA" id="ARBA00022679"/>
    </source>
</evidence>
<dbReference type="PIRSF" id="PIRSF000498">
    <property type="entry name" value="Riboflavin_syn_A"/>
    <property type="match status" value="1"/>
</dbReference>
<dbReference type="FunFam" id="2.40.30.20:FF:000003">
    <property type="entry name" value="Riboflavin synthase, alpha subunit"/>
    <property type="match status" value="1"/>
</dbReference>
<comment type="subunit">
    <text evidence="4">Homotrimer.</text>
</comment>
<gene>
    <name evidence="13" type="ORF">C8D98_1716</name>
</gene>
<dbReference type="NCBIfam" id="NF009566">
    <property type="entry name" value="PRK13020.1"/>
    <property type="match status" value="1"/>
</dbReference>
<dbReference type="PANTHER" id="PTHR21098:SF12">
    <property type="entry name" value="RIBOFLAVIN SYNTHASE"/>
    <property type="match status" value="1"/>
</dbReference>
<dbReference type="EC" id="2.5.1.9" evidence="5 10"/>
<comment type="caution">
    <text evidence="13">The sequence shown here is derived from an EMBL/GenBank/DDBJ whole genome shotgun (WGS) entry which is preliminary data.</text>
</comment>
<feature type="domain" description="Lumazine-binding" evidence="12">
    <location>
        <begin position="97"/>
        <end position="193"/>
    </location>
</feature>
<evidence type="ECO:0000259" key="12">
    <source>
        <dbReference type="PROSITE" id="PS51177"/>
    </source>
</evidence>
<dbReference type="InterPro" id="IPR001783">
    <property type="entry name" value="Lumazine-bd"/>
</dbReference>
<dbReference type="OrthoDB" id="9788537at2"/>
<dbReference type="PANTHER" id="PTHR21098">
    <property type="entry name" value="RIBOFLAVIN SYNTHASE ALPHA CHAIN"/>
    <property type="match status" value="1"/>
</dbReference>
<dbReference type="SUPFAM" id="SSF63380">
    <property type="entry name" value="Riboflavin synthase domain-like"/>
    <property type="match status" value="2"/>
</dbReference>
<evidence type="ECO:0000256" key="9">
    <source>
        <dbReference type="ARBA" id="ARBA00022737"/>
    </source>
</evidence>
<feature type="repeat" description="Lumazine-binding" evidence="11">
    <location>
        <begin position="1"/>
        <end position="96"/>
    </location>
</feature>
<accession>A0A4R1K9Y0</accession>
<keyword evidence="7" id="KW-0686">Riboflavin biosynthesis</keyword>
<feature type="domain" description="Lumazine-binding" evidence="12">
    <location>
        <begin position="1"/>
        <end position="96"/>
    </location>
</feature>
<feature type="repeat" description="Lumazine-binding" evidence="11">
    <location>
        <begin position="97"/>
        <end position="193"/>
    </location>
</feature>
<dbReference type="InterPro" id="IPR017938">
    <property type="entry name" value="Riboflavin_synthase-like_b-brl"/>
</dbReference>
<dbReference type="FunFam" id="2.40.30.20:FF:000004">
    <property type="entry name" value="Riboflavin synthase, alpha subunit"/>
    <property type="match status" value="1"/>
</dbReference>